<dbReference type="InterPro" id="IPR014846">
    <property type="entry name" value="DUF1786_pyruvate_format-lyase"/>
</dbReference>
<sequence>MRILAADMGTGTQDILLFDSAQPVENALQMIMPSATEIAAGRIRTATRQRRPVVLTGVTMGGGPCHWALQRHLQADLPAYATPEAARTFDDDLDSVQRMGVTLVSENEAARSD</sequence>
<evidence type="ECO:0008006" key="2">
    <source>
        <dbReference type="Google" id="ProtNLM"/>
    </source>
</evidence>
<dbReference type="AlphaFoldDB" id="X0YYG3"/>
<organism evidence="1">
    <name type="scientific">marine sediment metagenome</name>
    <dbReference type="NCBI Taxonomy" id="412755"/>
    <lineage>
        <taxon>unclassified sequences</taxon>
        <taxon>metagenomes</taxon>
        <taxon>ecological metagenomes</taxon>
    </lineage>
</organism>
<evidence type="ECO:0000313" key="1">
    <source>
        <dbReference type="EMBL" id="GAG53308.1"/>
    </source>
</evidence>
<accession>X0YYG3</accession>
<proteinExistence type="predicted"/>
<dbReference type="EMBL" id="BARS01051125">
    <property type="protein sequence ID" value="GAG53308.1"/>
    <property type="molecule type" value="Genomic_DNA"/>
</dbReference>
<reference evidence="1" key="1">
    <citation type="journal article" date="2014" name="Front. Microbiol.">
        <title>High frequency of phylogenetically diverse reductive dehalogenase-homologous genes in deep subseafloor sedimentary metagenomes.</title>
        <authorList>
            <person name="Kawai M."/>
            <person name="Futagami T."/>
            <person name="Toyoda A."/>
            <person name="Takaki Y."/>
            <person name="Nishi S."/>
            <person name="Hori S."/>
            <person name="Arai W."/>
            <person name="Tsubouchi T."/>
            <person name="Morono Y."/>
            <person name="Uchiyama I."/>
            <person name="Ito T."/>
            <person name="Fujiyama A."/>
            <person name="Inagaki F."/>
            <person name="Takami H."/>
        </authorList>
    </citation>
    <scope>NUCLEOTIDE SEQUENCE</scope>
    <source>
        <strain evidence="1">Expedition CK06-06</strain>
    </source>
</reference>
<dbReference type="Pfam" id="PF08735">
    <property type="entry name" value="DUF1786"/>
    <property type="match status" value="1"/>
</dbReference>
<feature type="non-terminal residue" evidence="1">
    <location>
        <position position="113"/>
    </location>
</feature>
<comment type="caution">
    <text evidence="1">The sequence shown here is derived from an EMBL/GenBank/DDBJ whole genome shotgun (WGS) entry which is preliminary data.</text>
</comment>
<gene>
    <name evidence="1" type="ORF">S01H1_76202</name>
</gene>
<name>X0YYG3_9ZZZZ</name>
<protein>
    <recommendedName>
        <fullName evidence="2">Pyruvate formate lyase-activating protein</fullName>
    </recommendedName>
</protein>